<dbReference type="AlphaFoldDB" id="A0A9D7AM97"/>
<evidence type="ECO:0000313" key="3">
    <source>
        <dbReference type="Proteomes" id="UP000807542"/>
    </source>
</evidence>
<proteinExistence type="predicted"/>
<gene>
    <name evidence="2" type="ORF">I2492_19600</name>
    <name evidence="1" type="ORF">I2493_19550</name>
</gene>
<protein>
    <submittedName>
        <fullName evidence="2">Uncharacterized protein</fullName>
    </submittedName>
</protein>
<evidence type="ECO:0000313" key="4">
    <source>
        <dbReference type="Proteomes" id="UP001296969"/>
    </source>
</evidence>
<dbReference type="RefSeq" id="WP_228399531.1">
    <property type="nucleotide sequence ID" value="NZ_JADRCP010000022.1"/>
</dbReference>
<accession>A0A9D7AM97</accession>
<evidence type="ECO:0000313" key="1">
    <source>
        <dbReference type="EMBL" id="MBK5075193.1"/>
    </source>
</evidence>
<keyword evidence="4" id="KW-1185">Reference proteome</keyword>
<dbReference type="EMBL" id="JADRCP010000022">
    <property type="protein sequence ID" value="MBK5178513.1"/>
    <property type="molecule type" value="Genomic_DNA"/>
</dbReference>
<dbReference type="Proteomes" id="UP000807542">
    <property type="component" value="Unassembled WGS sequence"/>
</dbReference>
<organism evidence="2 3">
    <name type="scientific">Limnobaculum xujianqingii</name>
    <dbReference type="NCBI Taxonomy" id="2738837"/>
    <lineage>
        <taxon>Bacteria</taxon>
        <taxon>Pseudomonadati</taxon>
        <taxon>Pseudomonadota</taxon>
        <taxon>Gammaproteobacteria</taxon>
        <taxon>Enterobacterales</taxon>
        <taxon>Budviciaceae</taxon>
        <taxon>Limnobaculum</taxon>
    </lineage>
</organism>
<dbReference type="EMBL" id="JADRCQ010000021">
    <property type="protein sequence ID" value="MBK5075193.1"/>
    <property type="molecule type" value="Genomic_DNA"/>
</dbReference>
<name>A0A9D7AM97_9GAMM</name>
<sequence length="123" mass="14319">MNVSLGKVFAKELRNYPPEDRLKILGFIAHVKEHSFHGLEGRNKESHHVDRNDPDFIVKVKFAIDNNLWHYHIGIVMYDMSKPFGDRTSEYVLHYMMASSQNTKIVDLSAHPPFRFPSSSYLD</sequence>
<reference evidence="2 4" key="1">
    <citation type="submission" date="2020-11" db="EMBL/GenBank/DDBJ databases">
        <title>Insectihabitans protaetiae gen. nov. sp. nov. and Insectihabitans allomyrinae sp. nov., isolated from larvae of Protaetia brevitarsis seulensis and Allomyrina dichotoma, respectively.</title>
        <authorList>
            <person name="Lee S.D."/>
            <person name="Byeon Y.-S."/>
            <person name="Kim S.-M."/>
            <person name="Yang H.L."/>
            <person name="Kim I.S."/>
        </authorList>
    </citation>
    <scope>NUCLEOTIDE SEQUENCE</scope>
    <source>
        <strain evidence="2">CWB-B4</strain>
        <strain evidence="1 4">CWB-B43</strain>
    </source>
</reference>
<comment type="caution">
    <text evidence="2">The sequence shown here is derived from an EMBL/GenBank/DDBJ whole genome shotgun (WGS) entry which is preliminary data.</text>
</comment>
<dbReference type="Proteomes" id="UP001296969">
    <property type="component" value="Unassembled WGS sequence"/>
</dbReference>
<evidence type="ECO:0000313" key="2">
    <source>
        <dbReference type="EMBL" id="MBK5178513.1"/>
    </source>
</evidence>